<gene>
    <name evidence="1" type="ORF">SPELUC_LOCUS17028</name>
</gene>
<comment type="caution">
    <text evidence="1">The sequence shown here is derived from an EMBL/GenBank/DDBJ whole genome shotgun (WGS) entry which is preliminary data.</text>
</comment>
<dbReference type="Proteomes" id="UP000789366">
    <property type="component" value="Unassembled WGS sequence"/>
</dbReference>
<feature type="non-terminal residue" evidence="1">
    <location>
        <position position="1"/>
    </location>
</feature>
<accession>A0ACA9RED1</accession>
<keyword evidence="2" id="KW-1185">Reference proteome</keyword>
<organism evidence="1 2">
    <name type="scientific">Cetraspora pellucida</name>
    <dbReference type="NCBI Taxonomy" id="1433469"/>
    <lineage>
        <taxon>Eukaryota</taxon>
        <taxon>Fungi</taxon>
        <taxon>Fungi incertae sedis</taxon>
        <taxon>Mucoromycota</taxon>
        <taxon>Glomeromycotina</taxon>
        <taxon>Glomeromycetes</taxon>
        <taxon>Diversisporales</taxon>
        <taxon>Gigasporaceae</taxon>
        <taxon>Cetraspora</taxon>
    </lineage>
</organism>
<dbReference type="EMBL" id="CAJVPW010066958">
    <property type="protein sequence ID" value="CAG8788688.1"/>
    <property type="molecule type" value="Genomic_DNA"/>
</dbReference>
<evidence type="ECO:0000313" key="2">
    <source>
        <dbReference type="Proteomes" id="UP000789366"/>
    </source>
</evidence>
<name>A0ACA9RED1_9GLOM</name>
<sequence>EKKMLDISYEALRKEYKTMQKDHNSLRQTNQALKEQLAVSTNKVEQLKKELDNSIALNEHLNQQLADDMGRVGDNLSTNGKLKHHELERQIAQLHETNKKLERENIDFEQKLHESENKISLLLDQMEHAVDNYRVIEDGIKTSPRDSNIINSMTDNLDDELDALNSRWGNITYEDEGSKVDYINRRWNKLPNGMDNESRDQYEDMIAALEEVQKVAAAN</sequence>
<proteinExistence type="predicted"/>
<reference evidence="1" key="1">
    <citation type="submission" date="2021-06" db="EMBL/GenBank/DDBJ databases">
        <authorList>
            <person name="Kallberg Y."/>
            <person name="Tangrot J."/>
            <person name="Rosling A."/>
        </authorList>
    </citation>
    <scope>NUCLEOTIDE SEQUENCE</scope>
    <source>
        <strain evidence="1">28 12/20/2015</strain>
    </source>
</reference>
<evidence type="ECO:0000313" key="1">
    <source>
        <dbReference type="EMBL" id="CAG8788688.1"/>
    </source>
</evidence>
<protein>
    <submittedName>
        <fullName evidence="1">7998_t:CDS:1</fullName>
    </submittedName>
</protein>
<feature type="non-terminal residue" evidence="1">
    <location>
        <position position="219"/>
    </location>
</feature>